<feature type="compositionally biased region" description="Polar residues" evidence="1">
    <location>
        <begin position="7"/>
        <end position="27"/>
    </location>
</feature>
<evidence type="ECO:0000313" key="2">
    <source>
        <dbReference type="EMBL" id="JAS19323.1"/>
    </source>
</evidence>
<dbReference type="EMBL" id="GEDC01017975">
    <property type="protein sequence ID" value="JAS19323.1"/>
    <property type="molecule type" value="Transcribed_RNA"/>
</dbReference>
<feature type="non-terminal residue" evidence="2">
    <location>
        <position position="113"/>
    </location>
</feature>
<accession>A0A1B6D107</accession>
<protein>
    <submittedName>
        <fullName evidence="2">Uncharacterized protein</fullName>
    </submittedName>
</protein>
<sequence length="113" mass="13047">PKEDISSHNPLTQSGLLKSTLTSSNNIPKEDISSENKLDDKGAIPKMKKTQRSKAIFVDEILDLKLWKEERMRRIEDINRKLLLTELTLTKPQNLYTENTMEKIIEFSEDNSS</sequence>
<feature type="compositionally biased region" description="Basic and acidic residues" evidence="1">
    <location>
        <begin position="28"/>
        <end position="43"/>
    </location>
</feature>
<organism evidence="2">
    <name type="scientific">Clastoptera arizonana</name>
    <name type="common">Arizona spittle bug</name>
    <dbReference type="NCBI Taxonomy" id="38151"/>
    <lineage>
        <taxon>Eukaryota</taxon>
        <taxon>Metazoa</taxon>
        <taxon>Ecdysozoa</taxon>
        <taxon>Arthropoda</taxon>
        <taxon>Hexapoda</taxon>
        <taxon>Insecta</taxon>
        <taxon>Pterygota</taxon>
        <taxon>Neoptera</taxon>
        <taxon>Paraneoptera</taxon>
        <taxon>Hemiptera</taxon>
        <taxon>Auchenorrhyncha</taxon>
        <taxon>Cercopoidea</taxon>
        <taxon>Clastopteridae</taxon>
        <taxon>Clastoptera</taxon>
    </lineage>
</organism>
<evidence type="ECO:0000256" key="1">
    <source>
        <dbReference type="SAM" id="MobiDB-lite"/>
    </source>
</evidence>
<reference evidence="2" key="1">
    <citation type="submission" date="2015-12" db="EMBL/GenBank/DDBJ databases">
        <title>De novo transcriptome assembly of four potential Pierce s Disease insect vectors from Arizona vineyards.</title>
        <authorList>
            <person name="Tassone E.E."/>
        </authorList>
    </citation>
    <scope>NUCLEOTIDE SEQUENCE</scope>
</reference>
<feature type="non-terminal residue" evidence="2">
    <location>
        <position position="1"/>
    </location>
</feature>
<proteinExistence type="predicted"/>
<feature type="region of interest" description="Disordered" evidence="1">
    <location>
        <begin position="1"/>
        <end position="49"/>
    </location>
</feature>
<name>A0A1B6D107_9HEMI</name>
<dbReference type="AlphaFoldDB" id="A0A1B6D107"/>
<gene>
    <name evidence="2" type="ORF">g.44750</name>
</gene>